<dbReference type="EMBL" id="CAEZYM010000001">
    <property type="protein sequence ID" value="CAB4716114.1"/>
    <property type="molecule type" value="Genomic_DNA"/>
</dbReference>
<keyword evidence="1" id="KW-1133">Transmembrane helix</keyword>
<dbReference type="EMBL" id="CAEZXO010000004">
    <property type="protein sequence ID" value="CAB4692437.1"/>
    <property type="molecule type" value="Genomic_DNA"/>
</dbReference>
<evidence type="ECO:0000313" key="3">
    <source>
        <dbReference type="EMBL" id="CAB4692437.1"/>
    </source>
</evidence>
<dbReference type="EMBL" id="CAFBQX010000003">
    <property type="protein sequence ID" value="CAB5072162.1"/>
    <property type="molecule type" value="Genomic_DNA"/>
</dbReference>
<dbReference type="EMBL" id="CAESAE010000003">
    <property type="protein sequence ID" value="CAB4335219.1"/>
    <property type="molecule type" value="Genomic_DNA"/>
</dbReference>
<name>A0A6J7V3M3_9ZZZZ</name>
<organism evidence="10">
    <name type="scientific">freshwater metagenome</name>
    <dbReference type="NCBI Taxonomy" id="449393"/>
    <lineage>
        <taxon>unclassified sequences</taxon>
        <taxon>metagenomes</taxon>
        <taxon>ecological metagenomes</taxon>
    </lineage>
</organism>
<evidence type="ECO:0000313" key="5">
    <source>
        <dbReference type="EMBL" id="CAB4779194.1"/>
    </source>
</evidence>
<dbReference type="EMBL" id="CAFBLD010000001">
    <property type="protein sequence ID" value="CAB4855653.1"/>
    <property type="molecule type" value="Genomic_DNA"/>
</dbReference>
<dbReference type="EMBL" id="CAFBOC010000001">
    <property type="protein sequence ID" value="CAB4968534.1"/>
    <property type="molecule type" value="Genomic_DNA"/>
</dbReference>
<evidence type="ECO:0000313" key="7">
    <source>
        <dbReference type="EMBL" id="CAB4855653.1"/>
    </source>
</evidence>
<keyword evidence="1" id="KW-0812">Transmembrane</keyword>
<proteinExistence type="predicted"/>
<protein>
    <submittedName>
        <fullName evidence="10">Unannotated protein</fullName>
    </submittedName>
</protein>
<feature type="transmembrane region" description="Helical" evidence="1">
    <location>
        <begin position="74"/>
        <end position="93"/>
    </location>
</feature>
<evidence type="ECO:0000313" key="9">
    <source>
        <dbReference type="EMBL" id="CAB4968534.1"/>
    </source>
</evidence>
<dbReference type="EMBL" id="CAEZZW010000003">
    <property type="protein sequence ID" value="CAB4779194.1"/>
    <property type="molecule type" value="Genomic_DNA"/>
</dbReference>
<dbReference type="EMBL" id="CAFBNH010000001">
    <property type="protein sequence ID" value="CAB4934615.1"/>
    <property type="molecule type" value="Genomic_DNA"/>
</dbReference>
<feature type="transmembrane region" description="Helical" evidence="1">
    <location>
        <begin position="105"/>
        <end position="123"/>
    </location>
</feature>
<reference evidence="10" key="1">
    <citation type="submission" date="2020-05" db="EMBL/GenBank/DDBJ databases">
        <authorList>
            <person name="Chiriac C."/>
            <person name="Salcher M."/>
            <person name="Ghai R."/>
            <person name="Kavagutti S V."/>
        </authorList>
    </citation>
    <scope>NUCLEOTIDE SEQUENCE</scope>
</reference>
<feature type="transmembrane region" description="Helical" evidence="1">
    <location>
        <begin position="40"/>
        <end position="62"/>
    </location>
</feature>
<evidence type="ECO:0000313" key="10">
    <source>
        <dbReference type="EMBL" id="CAB5072162.1"/>
    </source>
</evidence>
<dbReference type="EMBL" id="CAFABH010000003">
    <property type="protein sequence ID" value="CAB4822286.1"/>
    <property type="molecule type" value="Genomic_DNA"/>
</dbReference>
<evidence type="ECO:0000313" key="2">
    <source>
        <dbReference type="EMBL" id="CAB4335219.1"/>
    </source>
</evidence>
<evidence type="ECO:0000313" key="6">
    <source>
        <dbReference type="EMBL" id="CAB4822286.1"/>
    </source>
</evidence>
<feature type="transmembrane region" description="Helical" evidence="1">
    <location>
        <begin position="6"/>
        <end position="28"/>
    </location>
</feature>
<keyword evidence="1" id="KW-0472">Membrane</keyword>
<gene>
    <name evidence="3" type="ORF">UFOPK2510_00786</name>
    <name evidence="4" type="ORF">UFOPK2718_00138</name>
    <name evidence="5" type="ORF">UFOPK2936_00766</name>
    <name evidence="6" type="ORF">UFOPK3174_00309</name>
    <name evidence="7" type="ORF">UFOPK3328_00097</name>
    <name evidence="8" type="ORF">UFOPK3779_00097</name>
    <name evidence="9" type="ORF">UFOPK3913_00123</name>
    <name evidence="2" type="ORF">UFOPK4107_00542</name>
    <name evidence="10" type="ORF">UFOPK4403_00730</name>
</gene>
<accession>A0A6J7V3M3</accession>
<evidence type="ECO:0000313" key="4">
    <source>
        <dbReference type="EMBL" id="CAB4716114.1"/>
    </source>
</evidence>
<dbReference type="AlphaFoldDB" id="A0A6J7V3M3"/>
<sequence length="124" mass="13589">MTALAWVHSIALLVHILCIVALAGLLLLQFNKSPRRVVPGVLHAGATALVAGLVMVGIRTPLHTENPDKWPELNNGWVGAKLTVLIIILVLGYRNTKKPEVKNSMWLVMIALTAINIIIALFWK</sequence>
<evidence type="ECO:0000256" key="1">
    <source>
        <dbReference type="SAM" id="Phobius"/>
    </source>
</evidence>
<evidence type="ECO:0000313" key="8">
    <source>
        <dbReference type="EMBL" id="CAB4934615.1"/>
    </source>
</evidence>